<proteinExistence type="predicted"/>
<comment type="caution">
    <text evidence="1">The sequence shown here is derived from an EMBL/GenBank/DDBJ whole genome shotgun (WGS) entry which is preliminary data.</text>
</comment>
<dbReference type="Proteomes" id="UP001153461">
    <property type="component" value="Unassembled WGS sequence"/>
</dbReference>
<protein>
    <submittedName>
        <fullName evidence="1">Uncharacterized protein</fullName>
    </submittedName>
</protein>
<accession>A0A9W4HSD2</accession>
<name>A0A9W4HSD2_PENNA</name>
<evidence type="ECO:0000313" key="2">
    <source>
        <dbReference type="Proteomes" id="UP001153461"/>
    </source>
</evidence>
<evidence type="ECO:0000313" key="1">
    <source>
        <dbReference type="EMBL" id="CAG8105008.1"/>
    </source>
</evidence>
<gene>
    <name evidence="1" type="ORF">PNAL_LOCUS4807</name>
</gene>
<dbReference type="EMBL" id="CAJVNV010000199">
    <property type="protein sequence ID" value="CAG8105008.1"/>
    <property type="molecule type" value="Genomic_DNA"/>
</dbReference>
<organism evidence="1 2">
    <name type="scientific">Penicillium nalgiovense</name>
    <dbReference type="NCBI Taxonomy" id="60175"/>
    <lineage>
        <taxon>Eukaryota</taxon>
        <taxon>Fungi</taxon>
        <taxon>Dikarya</taxon>
        <taxon>Ascomycota</taxon>
        <taxon>Pezizomycotina</taxon>
        <taxon>Eurotiomycetes</taxon>
        <taxon>Eurotiomycetidae</taxon>
        <taxon>Eurotiales</taxon>
        <taxon>Aspergillaceae</taxon>
        <taxon>Penicillium</taxon>
    </lineage>
</organism>
<sequence length="65" mass="7621">MTSPEMVTTHLHSWKSHVPAHWLRKPLSAPHRQIVFRKEYIASSQTRLILEPQGDSRSSTMRVVW</sequence>
<reference evidence="1" key="1">
    <citation type="submission" date="2021-07" db="EMBL/GenBank/DDBJ databases">
        <authorList>
            <person name="Branca A.L. A."/>
        </authorList>
    </citation>
    <scope>NUCLEOTIDE SEQUENCE</scope>
</reference>
<dbReference type="AlphaFoldDB" id="A0A9W4HSD2"/>